<dbReference type="EMBL" id="JABANM010011562">
    <property type="protein sequence ID" value="KAF4737495.1"/>
    <property type="molecule type" value="Genomic_DNA"/>
</dbReference>
<keyword evidence="1" id="KW-0732">Signal</keyword>
<organism evidence="2 3">
    <name type="scientific">Perkinsus olseni</name>
    <name type="common">Perkinsus atlanticus</name>
    <dbReference type="NCBI Taxonomy" id="32597"/>
    <lineage>
        <taxon>Eukaryota</taxon>
        <taxon>Sar</taxon>
        <taxon>Alveolata</taxon>
        <taxon>Perkinsozoa</taxon>
        <taxon>Perkinsea</taxon>
        <taxon>Perkinsida</taxon>
        <taxon>Perkinsidae</taxon>
        <taxon>Perkinsus</taxon>
    </lineage>
</organism>
<evidence type="ECO:0000313" key="2">
    <source>
        <dbReference type="EMBL" id="KAF4737495.1"/>
    </source>
</evidence>
<gene>
    <name evidence="2" type="ORF">FOZ62_007246</name>
</gene>
<feature type="chain" id="PRO_5029501537" evidence="1">
    <location>
        <begin position="17"/>
        <end position="129"/>
    </location>
</feature>
<name>A0A7J6SXK6_PEROL</name>
<evidence type="ECO:0000256" key="1">
    <source>
        <dbReference type="SAM" id="SignalP"/>
    </source>
</evidence>
<reference evidence="2 3" key="1">
    <citation type="submission" date="2020-04" db="EMBL/GenBank/DDBJ databases">
        <title>Perkinsus olseni comparative genomics.</title>
        <authorList>
            <person name="Bogema D.R."/>
        </authorList>
    </citation>
    <scope>NUCLEOTIDE SEQUENCE [LARGE SCALE GENOMIC DNA]</scope>
    <source>
        <strain evidence="2">ATCC PRA-205</strain>
    </source>
</reference>
<comment type="caution">
    <text evidence="2">The sequence shown here is derived from an EMBL/GenBank/DDBJ whole genome shotgun (WGS) entry which is preliminary data.</text>
</comment>
<dbReference type="AlphaFoldDB" id="A0A7J6SXK6"/>
<feature type="signal peptide" evidence="1">
    <location>
        <begin position="1"/>
        <end position="16"/>
    </location>
</feature>
<dbReference type="Proteomes" id="UP000574390">
    <property type="component" value="Unassembled WGS sequence"/>
</dbReference>
<protein>
    <submittedName>
        <fullName evidence="2">Uncharacterized protein</fullName>
    </submittedName>
</protein>
<sequence length="129" mass="13996">MLILVLSLVFSCSSLCEIGHQCVGTPSPTRCSFVGPEGLSLSTLVRFRQLRQQCATQEEVASTVEKVCSSSQYVDLSQGTPLDLGRPAFLHLNGRGIPETHAVTALQWCHAFDPHPGMLYATHGRRPCG</sequence>
<accession>A0A7J6SXK6</accession>
<evidence type="ECO:0000313" key="3">
    <source>
        <dbReference type="Proteomes" id="UP000574390"/>
    </source>
</evidence>
<proteinExistence type="predicted"/>